<feature type="transmembrane region" description="Helical" evidence="1">
    <location>
        <begin position="34"/>
        <end position="53"/>
    </location>
</feature>
<evidence type="ECO:0000313" key="4">
    <source>
        <dbReference type="Proteomes" id="UP000516696"/>
    </source>
</evidence>
<evidence type="ECO:0000313" key="5">
    <source>
        <dbReference type="Proteomes" id="UP001241571"/>
    </source>
</evidence>
<dbReference type="GeneID" id="93224276"/>
<keyword evidence="1" id="KW-1133">Transmembrane helix</keyword>
<evidence type="ECO:0000313" key="3">
    <source>
        <dbReference type="EMBL" id="QOG27507.1"/>
    </source>
</evidence>
<dbReference type="RefSeq" id="WP_103300875.1">
    <property type="nucleotide sequence ID" value="NZ_CAKODH010000001.1"/>
</dbReference>
<keyword evidence="1" id="KW-0812">Transmembrane</keyword>
<dbReference type="AlphaFoldDB" id="A0A2K3QTY3"/>
<dbReference type="EMBL" id="JASUBT010000009">
    <property type="protein sequence ID" value="MDL4936661.1"/>
    <property type="molecule type" value="Genomic_DNA"/>
</dbReference>
<dbReference type="Proteomes" id="UP000516696">
    <property type="component" value="Chromosome"/>
</dbReference>
<organism evidence="2 5">
    <name type="scientific">Enterococcus gallinarum</name>
    <dbReference type="NCBI Taxonomy" id="1353"/>
    <lineage>
        <taxon>Bacteria</taxon>
        <taxon>Bacillati</taxon>
        <taxon>Bacillota</taxon>
        <taxon>Bacilli</taxon>
        <taxon>Lactobacillales</taxon>
        <taxon>Enterococcaceae</taxon>
        <taxon>Enterococcus</taxon>
    </lineage>
</organism>
<sequence>MERFENFFQLVKEKMRESWEAFVQSVYQNQRKTMYYLGTGILLAVLFAVVIITSQTRIKTSLIHKMAFEELPSDKIEPLEYAEADQTIRDTKAISVMFSKPNGEELAEVFQLFNDKESEMNRSVYYYPIVYDTQSFLDTYGVKANEITFVFFENGQEKNRFTYQSLKDPAEEFIPELNRLPMWNIRKLAE</sequence>
<proteinExistence type="predicted"/>
<protein>
    <submittedName>
        <fullName evidence="2">Uncharacterized protein</fullName>
    </submittedName>
</protein>
<reference evidence="3 4" key="1">
    <citation type="submission" date="2020-03" db="EMBL/GenBank/DDBJ databases">
        <title>Characterization of ganglioside-mimicking enterococci.</title>
        <authorList>
            <person name="Patry R.T."/>
            <person name="Nothaft H."/>
            <person name="Bridger R."/>
            <person name="Shajahan A."/>
            <person name="Huynh S."/>
            <person name="Sanchez S."/>
            <person name="Azadi P."/>
            <person name="Cooper K."/>
            <person name="Miller W.G."/>
            <person name="Parker C.T."/>
            <person name="Wells L."/>
            <person name="Szymanski C.M."/>
        </authorList>
    </citation>
    <scope>NUCLEOTIDE SEQUENCE [LARGE SCALE GENOMIC DNA]</scope>
    <source>
        <strain evidence="3 4">EGM181</strain>
    </source>
</reference>
<dbReference type="EMBL" id="CP050485">
    <property type="protein sequence ID" value="QOG27507.1"/>
    <property type="molecule type" value="Genomic_DNA"/>
</dbReference>
<gene>
    <name evidence="3" type="ORF">EGM181_09715</name>
    <name evidence="2" type="ORF">QRX88_13110</name>
</gene>
<dbReference type="Proteomes" id="UP001241571">
    <property type="component" value="Unassembled WGS sequence"/>
</dbReference>
<evidence type="ECO:0000313" key="2">
    <source>
        <dbReference type="EMBL" id="MDL4936661.1"/>
    </source>
</evidence>
<name>A0A2K3QTY3_ENTGA</name>
<keyword evidence="1" id="KW-0472">Membrane</keyword>
<reference evidence="2 5" key="2">
    <citation type="submission" date="2023-06" db="EMBL/GenBank/DDBJ databases">
        <title>Acute promotion of culturable opportunistic pathogens and persistent increase of antibiotic resistance following antibiotic exposure in mouse gut microbiota.</title>
        <authorList>
            <person name="Li L."/>
            <person name="Wang B."/>
            <person name="Sun Y."/>
            <person name="Wang M."/>
            <person name="Xu H."/>
        </authorList>
    </citation>
    <scope>NUCLEOTIDE SEQUENCE [LARGE SCALE GENOMIC DNA]</scope>
    <source>
        <strain evidence="2 5">CRI2_2</strain>
    </source>
</reference>
<evidence type="ECO:0000256" key="1">
    <source>
        <dbReference type="SAM" id="Phobius"/>
    </source>
</evidence>
<accession>A0A2K3QTY3</accession>